<dbReference type="Proteomes" id="UP000231449">
    <property type="component" value="Unassembled WGS sequence"/>
</dbReference>
<accession>A0A2H9M4C6</accession>
<accession>A0A2H9P804</accession>
<gene>
    <name evidence="8" type="ORF">CO072_00900</name>
    <name evidence="7" type="ORF">CO124_01885</name>
    <name evidence="3" type="ORF">COS22_01060</name>
    <name evidence="2" type="ORF">COS45_00775</name>
    <name evidence="4" type="ORF">COW47_00235</name>
    <name evidence="1" type="ORF">COW69_01125</name>
    <name evidence="6" type="ORF">COY63_02500</name>
    <name evidence="5" type="ORF">COZ66_01130</name>
</gene>
<evidence type="ECO:0000313" key="11">
    <source>
        <dbReference type="Proteomes" id="UP000229789"/>
    </source>
</evidence>
<evidence type="ECO:0000313" key="8">
    <source>
        <dbReference type="EMBL" id="PJC01539.1"/>
    </source>
</evidence>
<accession>A0A2H9QSY0</accession>
<evidence type="ECO:0000313" key="9">
    <source>
        <dbReference type="Proteomes" id="UP000228874"/>
    </source>
</evidence>
<accession>A0A2H9N2P3</accession>
<evidence type="ECO:0000313" key="6">
    <source>
        <dbReference type="EMBL" id="PIY99648.1"/>
    </source>
</evidence>
<dbReference type="Proteomes" id="UP000228989">
    <property type="component" value="Unassembled WGS sequence"/>
</dbReference>
<dbReference type="EMBL" id="PCUF01000011">
    <property type="protein sequence ID" value="PIN66638.1"/>
    <property type="molecule type" value="Genomic_DNA"/>
</dbReference>
<evidence type="ECO:0000313" key="3">
    <source>
        <dbReference type="EMBL" id="PIV46488.1"/>
    </source>
</evidence>
<dbReference type="Proteomes" id="UP000228874">
    <property type="component" value="Unassembled WGS sequence"/>
</dbReference>
<accession>A0A2G9LJA3</accession>
<dbReference type="EMBL" id="PFIH01000026">
    <property type="protein sequence ID" value="PIX28127.1"/>
    <property type="molecule type" value="Genomic_DNA"/>
</dbReference>
<protein>
    <submittedName>
        <fullName evidence="1">Uncharacterized protein</fullName>
    </submittedName>
</protein>
<dbReference type="Proteomes" id="UP000228888">
    <property type="component" value="Unassembled WGS sequence"/>
</dbReference>
<comment type="caution">
    <text evidence="1">The sequence shown here is derived from an EMBL/GenBank/DDBJ whole genome shotgun (WGS) entry which is preliminary data.</text>
</comment>
<evidence type="ECO:0000313" key="2">
    <source>
        <dbReference type="EMBL" id="PIV13839.1"/>
    </source>
</evidence>
<dbReference type="Proteomes" id="UP000229789">
    <property type="component" value="Unassembled WGS sequence"/>
</dbReference>
<accession>A0A2H9MPE0</accession>
<dbReference type="EMBL" id="PEUT01000020">
    <property type="protein sequence ID" value="PIV13839.1"/>
    <property type="molecule type" value="Genomic_DNA"/>
</dbReference>
<dbReference type="EMBL" id="PETW01000021">
    <property type="protein sequence ID" value="PIV46488.1"/>
    <property type="molecule type" value="Genomic_DNA"/>
</dbReference>
<dbReference type="AlphaFoldDB" id="A0A2G9LJA3"/>
<proteinExistence type="predicted"/>
<dbReference type="SUPFAM" id="SSF46785">
    <property type="entry name" value="Winged helix' DNA-binding domain"/>
    <property type="match status" value="1"/>
</dbReference>
<accession>A0A2H9M9B1</accession>
<sequence length="134" mass="15069">MQIEINEQEIPKDVSGRYLAIFVLKTFGIINNEKTGESDIKMLLAFVKYAKLEKPLSAEELSQMSGLKLAAAYKHINKFLDAEIIKKVDGTKYSLSESTLENTIKWHISKNVEKTLNNVSVFAAALDAEISKEF</sequence>
<reference evidence="9 10" key="2">
    <citation type="submission" date="2017-09" db="EMBL/GenBank/DDBJ databases">
        <title>Depth-based differentiation of microbial function through sediment-hosted aquifers and enrichment of novel symbionts in the deep terrestrial subsurface.</title>
        <authorList>
            <person name="Probst A.J."/>
            <person name="Ladd B."/>
            <person name="Jarett J.K."/>
            <person name="Geller-Mcgrath D.E."/>
            <person name="Sieber C.M.K."/>
            <person name="Emerson J.B."/>
            <person name="Anantharaman K."/>
            <person name="Thomas B.C."/>
            <person name="Malmstrom R."/>
            <person name="Stieglmeier M."/>
            <person name="Klingl A."/>
            <person name="Woyke T."/>
            <person name="Ryan C.M."/>
            <person name="Banfield J.F."/>
        </authorList>
    </citation>
    <scope>NUCLEOTIDE SEQUENCE [LARGE SCALE GENOMIC DNA]</scope>
</reference>
<dbReference type="EMBL" id="PFUW01000032">
    <property type="protein sequence ID" value="PJB03759.1"/>
    <property type="molecule type" value="Genomic_DNA"/>
</dbReference>
<dbReference type="Proteomes" id="UP000230477">
    <property type="component" value="Unassembled WGS sequence"/>
</dbReference>
<dbReference type="EMBL" id="PFMG01000066">
    <property type="protein sequence ID" value="PIY99648.1"/>
    <property type="molecule type" value="Genomic_DNA"/>
</dbReference>
<evidence type="ECO:0000313" key="10">
    <source>
        <dbReference type="Proteomes" id="UP000228888"/>
    </source>
</evidence>
<evidence type="ECO:0000313" key="7">
    <source>
        <dbReference type="EMBL" id="PJB03759.1"/>
    </source>
</evidence>
<dbReference type="InterPro" id="IPR036390">
    <property type="entry name" value="WH_DNA-bd_sf"/>
</dbReference>
<evidence type="ECO:0000313" key="5">
    <source>
        <dbReference type="EMBL" id="PIX28127.1"/>
    </source>
</evidence>
<reference evidence="1 11" key="1">
    <citation type="submission" date="2017-09" db="EMBL/GenBank/DDBJ databases">
        <title>Depth-based differentiation of microbial function through sediment-hosted aquifers and enrichment of novel symbionts in the deep terrestrial subsurface.</title>
        <authorList>
            <person name="Probst A.J."/>
            <person name="Ladd B."/>
            <person name="Jarett J.K."/>
            <person name="Geller-Mcgrath D.E."/>
            <person name="Sieber C.M."/>
            <person name="Emerson J.B."/>
            <person name="Anantharaman K."/>
            <person name="Thomas B.C."/>
            <person name="Malmstrom R."/>
            <person name="Stieglmeier M."/>
            <person name="Klingl A."/>
            <person name="Woyke T."/>
            <person name="Ryan C.M."/>
            <person name="Banfield J.F."/>
        </authorList>
    </citation>
    <scope>NUCLEOTIDE SEQUENCE [LARGE SCALE GENOMIC DNA]</scope>
    <source>
        <strain evidence="3">CG02_land_8_20_14_3_00_31_209</strain>
        <strain evidence="2">CG03_land_8_20_14_0_80_31_114</strain>
        <strain evidence="4">CG17_big_fil_post_rev_8_21_14_2_50_31_73</strain>
        <strain evidence="1">CG18_big_fil_WC_8_21_14_2_50_31_19</strain>
        <strain evidence="6">CG_4_10_14_0_8_um_filter_31_133</strain>
        <strain evidence="5">CG_4_8_14_3_um_filter</strain>
        <strain evidence="8">CG_4_9_14_0_8_um_filter_31_21</strain>
        <strain evidence="7">CG_4_9_14_3_um_filter_31_125</strain>
    </source>
</reference>
<accession>A0A2H9RD88</accession>
<dbReference type="EMBL" id="PFFF01000003">
    <property type="protein sequence ID" value="PIV89904.1"/>
    <property type="molecule type" value="Genomic_DNA"/>
</dbReference>
<dbReference type="EMBL" id="PFSX01000025">
    <property type="protein sequence ID" value="PJC01539.1"/>
    <property type="molecule type" value="Genomic_DNA"/>
</dbReference>
<evidence type="ECO:0000313" key="4">
    <source>
        <dbReference type="EMBL" id="PIV89904.1"/>
    </source>
</evidence>
<dbReference type="Proteomes" id="UP000231232">
    <property type="component" value="Unassembled WGS sequence"/>
</dbReference>
<organism evidence="1 11">
    <name type="scientific">Huberarchaeum crystalense</name>
    <dbReference type="NCBI Taxonomy" id="2014257"/>
    <lineage>
        <taxon>Archaea</taxon>
        <taxon>Candidatus Huberarchaeota</taxon>
        <taxon>Candidatus Huberarchaeia</taxon>
        <taxon>Candidatus Huberarchaeales</taxon>
        <taxon>Candidatus Huberarchaeaceae</taxon>
        <taxon>Candidatus Huberarchaeum</taxon>
    </lineage>
</organism>
<name>A0A2G9LJA3_HUBC1</name>
<dbReference type="Proteomes" id="UP000230713">
    <property type="component" value="Unassembled WGS sequence"/>
</dbReference>
<evidence type="ECO:0000313" key="1">
    <source>
        <dbReference type="EMBL" id="PIN66638.1"/>
    </source>
</evidence>